<dbReference type="SUPFAM" id="SSF48452">
    <property type="entry name" value="TPR-like"/>
    <property type="match status" value="1"/>
</dbReference>
<keyword evidence="2" id="KW-1185">Reference proteome</keyword>
<gene>
    <name evidence="1" type="ORF">ACFP3U_34835</name>
</gene>
<dbReference type="EMBL" id="JBHSOF010000081">
    <property type="protein sequence ID" value="MFC5668130.1"/>
    <property type="molecule type" value="Genomic_DNA"/>
</dbReference>
<comment type="caution">
    <text evidence="1">The sequence shown here is derived from an EMBL/GenBank/DDBJ whole genome shotgun (WGS) entry which is preliminary data.</text>
</comment>
<evidence type="ECO:0000313" key="1">
    <source>
        <dbReference type="EMBL" id="MFC5668130.1"/>
    </source>
</evidence>
<reference evidence="2" key="1">
    <citation type="journal article" date="2019" name="Int. J. Syst. Evol. Microbiol.">
        <title>The Global Catalogue of Microorganisms (GCM) 10K type strain sequencing project: providing services to taxonomists for standard genome sequencing and annotation.</title>
        <authorList>
            <consortium name="The Broad Institute Genomics Platform"/>
            <consortium name="The Broad Institute Genome Sequencing Center for Infectious Disease"/>
            <person name="Wu L."/>
            <person name="Ma J."/>
        </authorList>
    </citation>
    <scope>NUCLEOTIDE SEQUENCE [LARGE SCALE GENOMIC DNA]</scope>
    <source>
        <strain evidence="2">CGMCC 4.1437</strain>
    </source>
</reference>
<sequence>MSDRTRNTALQNLIRETGWNNGQFARAVNAVGTEMRLGLKYDDTAVCHWLTGTTPRARVQPAILEALSRKLDRTITSSAAGFGATAPVPDRPDTATALIELWRADMDPSRRTVLGAVGLYSVALAVPGWQDVIGRAQRARQARTRIGLSEVATVTAMAERLSQMDDEFGGRLARPLAAAFLGSTVARYLQCDASEATKKAMCSAAADLAYLTGWMAVDEGQHGLAQQYYTQALNLAGAAEDHLTYCTVLRGMSVQAIGLGHGPKAQQYADAAAEAAPAAGPRMRAFLVGQQAHASAAVGERHAALRQLAEAEAALDKATSGSAYVAGYHPAALHYHASHVLFELRDLGGSITAMQESNRHRPPTERRARVRSTALLAERQFAFGHLEAACATWGTFLDDYQHVSSARCDDHFATLRHSVAQHAGNRIARALGEKARTLAPTADRRVT</sequence>
<dbReference type="Proteomes" id="UP001595975">
    <property type="component" value="Unassembled WGS sequence"/>
</dbReference>
<name>A0ABW0XC66_9ACTN</name>
<dbReference type="RefSeq" id="WP_380229778.1">
    <property type="nucleotide sequence ID" value="NZ_JBHSOF010000081.1"/>
</dbReference>
<organism evidence="1 2">
    <name type="scientific">Kitasatospora misakiensis</name>
    <dbReference type="NCBI Taxonomy" id="67330"/>
    <lineage>
        <taxon>Bacteria</taxon>
        <taxon>Bacillati</taxon>
        <taxon>Actinomycetota</taxon>
        <taxon>Actinomycetes</taxon>
        <taxon>Kitasatosporales</taxon>
        <taxon>Streptomycetaceae</taxon>
        <taxon>Kitasatospora</taxon>
    </lineage>
</organism>
<dbReference type="InterPro" id="IPR011990">
    <property type="entry name" value="TPR-like_helical_dom_sf"/>
</dbReference>
<protein>
    <submittedName>
        <fullName evidence="1">Tetratricopeptide repeat protein</fullName>
    </submittedName>
</protein>
<evidence type="ECO:0000313" key="2">
    <source>
        <dbReference type="Proteomes" id="UP001595975"/>
    </source>
</evidence>
<proteinExistence type="predicted"/>
<accession>A0ABW0XC66</accession>